<name>A0A5C3NNV6_9APHY</name>
<organism evidence="1 2">
    <name type="scientific">Polyporus arcularius HHB13444</name>
    <dbReference type="NCBI Taxonomy" id="1314778"/>
    <lineage>
        <taxon>Eukaryota</taxon>
        <taxon>Fungi</taxon>
        <taxon>Dikarya</taxon>
        <taxon>Basidiomycota</taxon>
        <taxon>Agaricomycotina</taxon>
        <taxon>Agaricomycetes</taxon>
        <taxon>Polyporales</taxon>
        <taxon>Polyporaceae</taxon>
        <taxon>Polyporus</taxon>
    </lineage>
</organism>
<keyword evidence="2" id="KW-1185">Reference proteome</keyword>
<dbReference type="STRING" id="1314778.A0A5C3NNV6"/>
<evidence type="ECO:0000313" key="1">
    <source>
        <dbReference type="EMBL" id="TFK77650.1"/>
    </source>
</evidence>
<dbReference type="AlphaFoldDB" id="A0A5C3NNV6"/>
<evidence type="ECO:0000313" key="2">
    <source>
        <dbReference type="Proteomes" id="UP000308197"/>
    </source>
</evidence>
<sequence length="123" mass="14340">KEEEESEDKLLLTEASNCQLNEEIKVETILQQHTQPKKGRPKYFIFHAQHPQAHTHHIALVDGKDGYIPNFIGGSLPQKDVGSWEEYCMTMLTLFKPWRSGNDLRVNFNTLWDELYASFKFTD</sequence>
<gene>
    <name evidence="1" type="ORF">K466DRAFT_508255</name>
</gene>
<proteinExistence type="predicted"/>
<protein>
    <submittedName>
        <fullName evidence="1">Uncharacterized protein</fullName>
    </submittedName>
</protein>
<feature type="non-terminal residue" evidence="1">
    <location>
        <position position="1"/>
    </location>
</feature>
<dbReference type="Proteomes" id="UP000308197">
    <property type="component" value="Unassembled WGS sequence"/>
</dbReference>
<accession>A0A5C3NNV6</accession>
<dbReference type="EMBL" id="ML213348">
    <property type="protein sequence ID" value="TFK77650.1"/>
    <property type="molecule type" value="Genomic_DNA"/>
</dbReference>
<reference evidence="1 2" key="1">
    <citation type="journal article" date="2019" name="Nat. Ecol. Evol.">
        <title>Megaphylogeny resolves global patterns of mushroom evolution.</title>
        <authorList>
            <person name="Varga T."/>
            <person name="Krizsan K."/>
            <person name="Foldi C."/>
            <person name="Dima B."/>
            <person name="Sanchez-Garcia M."/>
            <person name="Sanchez-Ramirez S."/>
            <person name="Szollosi G.J."/>
            <person name="Szarkandi J.G."/>
            <person name="Papp V."/>
            <person name="Albert L."/>
            <person name="Andreopoulos W."/>
            <person name="Angelini C."/>
            <person name="Antonin V."/>
            <person name="Barry K.W."/>
            <person name="Bougher N.L."/>
            <person name="Buchanan P."/>
            <person name="Buyck B."/>
            <person name="Bense V."/>
            <person name="Catcheside P."/>
            <person name="Chovatia M."/>
            <person name="Cooper J."/>
            <person name="Damon W."/>
            <person name="Desjardin D."/>
            <person name="Finy P."/>
            <person name="Geml J."/>
            <person name="Haridas S."/>
            <person name="Hughes K."/>
            <person name="Justo A."/>
            <person name="Karasinski D."/>
            <person name="Kautmanova I."/>
            <person name="Kiss B."/>
            <person name="Kocsube S."/>
            <person name="Kotiranta H."/>
            <person name="LaButti K.M."/>
            <person name="Lechner B.E."/>
            <person name="Liimatainen K."/>
            <person name="Lipzen A."/>
            <person name="Lukacs Z."/>
            <person name="Mihaltcheva S."/>
            <person name="Morgado L.N."/>
            <person name="Niskanen T."/>
            <person name="Noordeloos M.E."/>
            <person name="Ohm R.A."/>
            <person name="Ortiz-Santana B."/>
            <person name="Ovrebo C."/>
            <person name="Racz N."/>
            <person name="Riley R."/>
            <person name="Savchenko A."/>
            <person name="Shiryaev A."/>
            <person name="Soop K."/>
            <person name="Spirin V."/>
            <person name="Szebenyi C."/>
            <person name="Tomsovsky M."/>
            <person name="Tulloss R.E."/>
            <person name="Uehling J."/>
            <person name="Grigoriev I.V."/>
            <person name="Vagvolgyi C."/>
            <person name="Papp T."/>
            <person name="Martin F.M."/>
            <person name="Miettinen O."/>
            <person name="Hibbett D.S."/>
            <person name="Nagy L.G."/>
        </authorList>
    </citation>
    <scope>NUCLEOTIDE SEQUENCE [LARGE SCALE GENOMIC DNA]</scope>
    <source>
        <strain evidence="1 2">HHB13444</strain>
    </source>
</reference>
<dbReference type="InParanoid" id="A0A5C3NNV6"/>